<dbReference type="EMBL" id="RXOF01000016">
    <property type="protein sequence ID" value="RTQ46273.1"/>
    <property type="molecule type" value="Genomic_DNA"/>
</dbReference>
<feature type="domain" description="ATP-grasp" evidence="1">
    <location>
        <begin position="135"/>
        <end position="234"/>
    </location>
</feature>
<dbReference type="OrthoDB" id="5355744at2"/>
<evidence type="ECO:0000259" key="1">
    <source>
        <dbReference type="Pfam" id="PF14243"/>
    </source>
</evidence>
<dbReference type="Proteomes" id="UP000282184">
    <property type="component" value="Unassembled WGS sequence"/>
</dbReference>
<reference evidence="2 3" key="1">
    <citation type="submission" date="2018-12" db="EMBL/GenBank/DDBJ databases">
        <title>Hymenobacter gummosus sp. nov., isolated from a spring.</title>
        <authorList>
            <person name="Nie L."/>
        </authorList>
    </citation>
    <scope>NUCLEOTIDE SEQUENCE [LARGE SCALE GENOMIC DNA]</scope>
    <source>
        <strain evidence="2 3">KCTC 52166</strain>
    </source>
</reference>
<dbReference type="Pfam" id="PF14243">
    <property type="entry name" value="R2K_3"/>
    <property type="match status" value="1"/>
</dbReference>
<proteinExistence type="predicted"/>
<organism evidence="2 3">
    <name type="scientific">Hymenobacter gummosus</name>
    <dbReference type="NCBI Taxonomy" id="1776032"/>
    <lineage>
        <taxon>Bacteria</taxon>
        <taxon>Pseudomonadati</taxon>
        <taxon>Bacteroidota</taxon>
        <taxon>Cytophagia</taxon>
        <taxon>Cytophagales</taxon>
        <taxon>Hymenobacteraceae</taxon>
        <taxon>Hymenobacter</taxon>
    </lineage>
</organism>
<accession>A0A3S0HK69</accession>
<protein>
    <recommendedName>
        <fullName evidence="1">ATP-grasp domain-containing protein</fullName>
    </recommendedName>
</protein>
<dbReference type="RefSeq" id="WP_126695437.1">
    <property type="nucleotide sequence ID" value="NZ_RXOF01000016.1"/>
</dbReference>
<keyword evidence="3" id="KW-1185">Reference proteome</keyword>
<sequence>MLTLLFPSLPFQREVDPMWAEEYATARARGYAVALFDAEQPKLYGPLPVQPVLYRGWMLTEPEYRWLEGRCPLLVPYAQYAASHEASGWYASIESFTPPSRFLSVGEWLREWEAGFVTEPQFVKGLVKSFGADSQVSSLAEVRQLVQRQELRPEEVLFVREFVKLGPAPEQRFFAVGGQVFGAGGAEFPVELWPAVAALQSRLFYTIDVARTVAGQPIIIEVGDGQVSDVKEWTVPELYATVIRALAASV</sequence>
<evidence type="ECO:0000313" key="2">
    <source>
        <dbReference type="EMBL" id="RTQ46273.1"/>
    </source>
</evidence>
<name>A0A3S0HK69_9BACT</name>
<gene>
    <name evidence="2" type="ORF">EJV47_22355</name>
</gene>
<comment type="caution">
    <text evidence="2">The sequence shown here is derived from an EMBL/GenBank/DDBJ whole genome shotgun (WGS) entry which is preliminary data.</text>
</comment>
<dbReference type="AlphaFoldDB" id="A0A3S0HK69"/>
<dbReference type="InterPro" id="IPR025643">
    <property type="entry name" value="R2K_3"/>
</dbReference>
<evidence type="ECO:0000313" key="3">
    <source>
        <dbReference type="Proteomes" id="UP000282184"/>
    </source>
</evidence>